<evidence type="ECO:0000256" key="1">
    <source>
        <dbReference type="ARBA" id="ARBA00023015"/>
    </source>
</evidence>
<dbReference type="AlphaFoldDB" id="A0A6J7DCV5"/>
<dbReference type="SUPFAM" id="SSF48008">
    <property type="entry name" value="GntR ligand-binding domain-like"/>
    <property type="match status" value="1"/>
</dbReference>
<accession>A0A6J7DCV5</accession>
<protein>
    <submittedName>
        <fullName evidence="5">Unannotated protein</fullName>
    </submittedName>
</protein>
<dbReference type="PROSITE" id="PS50949">
    <property type="entry name" value="HTH_GNTR"/>
    <property type="match status" value="1"/>
</dbReference>
<dbReference type="InterPro" id="IPR036390">
    <property type="entry name" value="WH_DNA-bd_sf"/>
</dbReference>
<organism evidence="5">
    <name type="scientific">freshwater metagenome</name>
    <dbReference type="NCBI Taxonomy" id="449393"/>
    <lineage>
        <taxon>unclassified sequences</taxon>
        <taxon>metagenomes</taxon>
        <taxon>ecological metagenomes</taxon>
    </lineage>
</organism>
<keyword evidence="3" id="KW-0804">Transcription</keyword>
<dbReference type="GO" id="GO:0003677">
    <property type="term" value="F:DNA binding"/>
    <property type="evidence" value="ECO:0007669"/>
    <property type="project" value="UniProtKB-KW"/>
</dbReference>
<proteinExistence type="predicted"/>
<evidence type="ECO:0000256" key="3">
    <source>
        <dbReference type="ARBA" id="ARBA00023163"/>
    </source>
</evidence>
<dbReference type="Pfam" id="PF07729">
    <property type="entry name" value="FCD"/>
    <property type="match status" value="1"/>
</dbReference>
<dbReference type="SUPFAM" id="SSF46785">
    <property type="entry name" value="Winged helix' DNA-binding domain"/>
    <property type="match status" value="1"/>
</dbReference>
<evidence type="ECO:0000313" key="5">
    <source>
        <dbReference type="EMBL" id="CAB4868822.1"/>
    </source>
</evidence>
<evidence type="ECO:0000259" key="4">
    <source>
        <dbReference type="PROSITE" id="PS50949"/>
    </source>
</evidence>
<dbReference type="PANTHER" id="PTHR43537">
    <property type="entry name" value="TRANSCRIPTIONAL REGULATOR, GNTR FAMILY"/>
    <property type="match status" value="1"/>
</dbReference>
<dbReference type="Gene3D" id="1.20.120.530">
    <property type="entry name" value="GntR ligand-binding domain-like"/>
    <property type="match status" value="1"/>
</dbReference>
<dbReference type="GO" id="GO:0003700">
    <property type="term" value="F:DNA-binding transcription factor activity"/>
    <property type="evidence" value="ECO:0007669"/>
    <property type="project" value="InterPro"/>
</dbReference>
<dbReference type="SMART" id="SM00345">
    <property type="entry name" value="HTH_GNTR"/>
    <property type="match status" value="1"/>
</dbReference>
<keyword evidence="2" id="KW-0238">DNA-binding</keyword>
<dbReference type="InterPro" id="IPR008920">
    <property type="entry name" value="TF_FadR/GntR_C"/>
</dbReference>
<sequence length="230" mass="24759">MWHNGAMATGIRTLIGEQPPTLTEWADQRLRASILGGDFGPGDTLVISTLAEQLGLSATPLREALRKLASEGLVVLQSHGSARVAEVDLHEANEIYELRLILEPTALERAVAAGDADYRKRISTAWKALTTQRVAPTSAHAAFHRALLSNCDSAWLLRLSTMLSDRSGLMLTVGLPNRPANYNTAKAHRTLMELAIAGDAAGAAHELRQHLTRTLAALHLVLSDPSDQPG</sequence>
<dbReference type="InterPro" id="IPR011711">
    <property type="entry name" value="GntR_C"/>
</dbReference>
<keyword evidence="1" id="KW-0805">Transcription regulation</keyword>
<dbReference type="InterPro" id="IPR036388">
    <property type="entry name" value="WH-like_DNA-bd_sf"/>
</dbReference>
<dbReference type="Gene3D" id="1.10.10.10">
    <property type="entry name" value="Winged helix-like DNA-binding domain superfamily/Winged helix DNA-binding domain"/>
    <property type="match status" value="1"/>
</dbReference>
<name>A0A6J7DCV5_9ZZZZ</name>
<dbReference type="EMBL" id="CAFBLP010000012">
    <property type="protein sequence ID" value="CAB4868822.1"/>
    <property type="molecule type" value="Genomic_DNA"/>
</dbReference>
<dbReference type="SMART" id="SM00895">
    <property type="entry name" value="FCD"/>
    <property type="match status" value="1"/>
</dbReference>
<dbReference type="PANTHER" id="PTHR43537:SF24">
    <property type="entry name" value="GLUCONATE OPERON TRANSCRIPTIONAL REPRESSOR"/>
    <property type="match status" value="1"/>
</dbReference>
<feature type="domain" description="HTH gntR-type" evidence="4">
    <location>
        <begin position="20"/>
        <end position="87"/>
    </location>
</feature>
<dbReference type="InterPro" id="IPR000524">
    <property type="entry name" value="Tscrpt_reg_HTH_GntR"/>
</dbReference>
<gene>
    <name evidence="5" type="ORF">UFOPK3376_00696</name>
</gene>
<reference evidence="5" key="1">
    <citation type="submission" date="2020-05" db="EMBL/GenBank/DDBJ databases">
        <authorList>
            <person name="Chiriac C."/>
            <person name="Salcher M."/>
            <person name="Ghai R."/>
            <person name="Kavagutti S V."/>
        </authorList>
    </citation>
    <scope>NUCLEOTIDE SEQUENCE</scope>
</reference>
<evidence type="ECO:0000256" key="2">
    <source>
        <dbReference type="ARBA" id="ARBA00023125"/>
    </source>
</evidence>
<dbReference type="Pfam" id="PF00392">
    <property type="entry name" value="GntR"/>
    <property type="match status" value="1"/>
</dbReference>